<reference evidence="3" key="2">
    <citation type="submission" date="2016-01" db="EMBL/GenBank/DDBJ databases">
        <title>First complete genome sequence of a species in the genus Microterricola, an extremophilic cold active enzyme producing strain ERGS5:02 isolated from Sikkim Himalaya.</title>
        <authorList>
            <person name="Kumar R."/>
            <person name="Singh D."/>
            <person name="Swarnkar M.K."/>
        </authorList>
    </citation>
    <scope>NUCLEOTIDE SEQUENCE [LARGE SCALE GENOMIC DNA]</scope>
    <source>
        <strain evidence="3">ERGS5:02</strain>
    </source>
</reference>
<dbReference type="Proteomes" id="UP000058305">
    <property type="component" value="Chromosome"/>
</dbReference>
<feature type="transmembrane region" description="Helical" evidence="1">
    <location>
        <begin position="121"/>
        <end position="145"/>
    </location>
</feature>
<proteinExistence type="predicted"/>
<feature type="transmembrane region" description="Helical" evidence="1">
    <location>
        <begin position="47"/>
        <end position="67"/>
    </location>
</feature>
<keyword evidence="1" id="KW-0472">Membrane</keyword>
<evidence type="ECO:0000313" key="3">
    <source>
        <dbReference type="Proteomes" id="UP000058305"/>
    </source>
</evidence>
<keyword evidence="3" id="KW-1185">Reference proteome</keyword>
<gene>
    <name evidence="2" type="ORF">AWU67_04690</name>
</gene>
<dbReference type="AlphaFoldDB" id="A0A109QXF8"/>
<accession>A0A109QXF8</accession>
<evidence type="ECO:0000313" key="2">
    <source>
        <dbReference type="EMBL" id="AMB58265.1"/>
    </source>
</evidence>
<sequence length="164" mass="17716">MDYVFNGLPVHVLIVHLVVVLVPVTALTVLVAAVWPAGRRWLGVVPPLFALSLLVLVPITTNAGQWLQVRVGEAPLIGVHASLGLTLMPWVIALATVAVLQWLWFRLLAPRTAPDTRLLRRLVWAAFILAALVTAVGATVTVVQIGESGARALWDGSFSEQPLR</sequence>
<organism evidence="2 3">
    <name type="scientific">Microterricola viridarii</name>
    <dbReference type="NCBI Taxonomy" id="412690"/>
    <lineage>
        <taxon>Bacteria</taxon>
        <taxon>Bacillati</taxon>
        <taxon>Actinomycetota</taxon>
        <taxon>Actinomycetes</taxon>
        <taxon>Micrococcales</taxon>
        <taxon>Microbacteriaceae</taxon>
        <taxon>Microterricola</taxon>
    </lineage>
</organism>
<keyword evidence="1" id="KW-0812">Transmembrane</keyword>
<dbReference type="KEGG" id="mvd:AWU67_04690"/>
<reference evidence="2 3" key="1">
    <citation type="journal article" date="2016" name="J. Biotechnol.">
        <title>First complete genome sequence of a species in the genus Microterricola, an extremophilic cold active enzyme producing bacterial strain ERGS5:02 isolated from Sikkim Himalaya.</title>
        <authorList>
            <person name="Himanshu"/>
            <person name="Swarnkar M.K."/>
            <person name="Singh D."/>
            <person name="Kumar R."/>
        </authorList>
    </citation>
    <scope>NUCLEOTIDE SEQUENCE [LARGE SCALE GENOMIC DNA]</scope>
    <source>
        <strain evidence="2 3">ERGS5:02</strain>
    </source>
</reference>
<dbReference type="EMBL" id="CP014145">
    <property type="protein sequence ID" value="AMB58265.1"/>
    <property type="molecule type" value="Genomic_DNA"/>
</dbReference>
<feature type="transmembrane region" description="Helical" evidence="1">
    <location>
        <begin position="87"/>
        <end position="109"/>
    </location>
</feature>
<keyword evidence="1" id="KW-1133">Transmembrane helix</keyword>
<dbReference type="OrthoDB" id="4864772at2"/>
<feature type="transmembrane region" description="Helical" evidence="1">
    <location>
        <begin position="12"/>
        <end position="35"/>
    </location>
</feature>
<protein>
    <submittedName>
        <fullName evidence="2">Uncharacterized protein</fullName>
    </submittedName>
</protein>
<name>A0A109QXF8_9MICO</name>
<evidence type="ECO:0000256" key="1">
    <source>
        <dbReference type="SAM" id="Phobius"/>
    </source>
</evidence>
<dbReference type="RefSeq" id="WP_067226959.1">
    <property type="nucleotide sequence ID" value="NZ_CP014145.1"/>
</dbReference>